<accession>A0A2K3E629</accession>
<name>A0A2K3E629_CHLRE</name>
<dbReference type="RefSeq" id="XP_042928372.1">
    <property type="nucleotide sequence ID" value="XM_043058458.1"/>
</dbReference>
<proteinExistence type="predicted"/>
<dbReference type="KEGG" id="cre:CHLRE_01g020141v5"/>
<evidence type="ECO:0000313" key="1">
    <source>
        <dbReference type="EMBL" id="PNW88226.1"/>
    </source>
</evidence>
<keyword evidence="2" id="KW-1185">Reference proteome</keyword>
<reference evidence="1 2" key="1">
    <citation type="journal article" date="2007" name="Science">
        <title>The Chlamydomonas genome reveals the evolution of key animal and plant functions.</title>
        <authorList>
            <person name="Merchant S.S."/>
            <person name="Prochnik S.E."/>
            <person name="Vallon O."/>
            <person name="Harris E.H."/>
            <person name="Karpowicz S.J."/>
            <person name="Witman G.B."/>
            <person name="Terry A."/>
            <person name="Salamov A."/>
            <person name="Fritz-Laylin L.K."/>
            <person name="Marechal-Drouard L."/>
            <person name="Marshall W.F."/>
            <person name="Qu L.H."/>
            <person name="Nelson D.R."/>
            <person name="Sanderfoot A.A."/>
            <person name="Spalding M.H."/>
            <person name="Kapitonov V.V."/>
            <person name="Ren Q."/>
            <person name="Ferris P."/>
            <person name="Lindquist E."/>
            <person name="Shapiro H."/>
            <person name="Lucas S.M."/>
            <person name="Grimwood J."/>
            <person name="Schmutz J."/>
            <person name="Cardol P."/>
            <person name="Cerutti H."/>
            <person name="Chanfreau G."/>
            <person name="Chen C.L."/>
            <person name="Cognat V."/>
            <person name="Croft M.T."/>
            <person name="Dent R."/>
            <person name="Dutcher S."/>
            <person name="Fernandez E."/>
            <person name="Fukuzawa H."/>
            <person name="Gonzalez-Ballester D."/>
            <person name="Gonzalez-Halphen D."/>
            <person name="Hallmann A."/>
            <person name="Hanikenne M."/>
            <person name="Hippler M."/>
            <person name="Inwood W."/>
            <person name="Jabbari K."/>
            <person name="Kalanon M."/>
            <person name="Kuras R."/>
            <person name="Lefebvre P.A."/>
            <person name="Lemaire S.D."/>
            <person name="Lobanov A.V."/>
            <person name="Lohr M."/>
            <person name="Manuell A."/>
            <person name="Meier I."/>
            <person name="Mets L."/>
            <person name="Mittag M."/>
            <person name="Mittelmeier T."/>
            <person name="Moroney J.V."/>
            <person name="Moseley J."/>
            <person name="Napoli C."/>
            <person name="Nedelcu A.M."/>
            <person name="Niyogi K."/>
            <person name="Novoselov S.V."/>
            <person name="Paulsen I.T."/>
            <person name="Pazour G."/>
            <person name="Purton S."/>
            <person name="Ral J.P."/>
            <person name="Riano-Pachon D.M."/>
            <person name="Riekhof W."/>
            <person name="Rymarquis L."/>
            <person name="Schroda M."/>
            <person name="Stern D."/>
            <person name="Umen J."/>
            <person name="Willows R."/>
            <person name="Wilson N."/>
            <person name="Zimmer S.L."/>
            <person name="Allmer J."/>
            <person name="Balk J."/>
            <person name="Bisova K."/>
            <person name="Chen C.J."/>
            <person name="Elias M."/>
            <person name="Gendler K."/>
            <person name="Hauser C."/>
            <person name="Lamb M.R."/>
            <person name="Ledford H."/>
            <person name="Long J.C."/>
            <person name="Minagawa J."/>
            <person name="Page M.D."/>
            <person name="Pan J."/>
            <person name="Pootakham W."/>
            <person name="Roje S."/>
            <person name="Rose A."/>
            <person name="Stahlberg E."/>
            <person name="Terauchi A.M."/>
            <person name="Yang P."/>
            <person name="Ball S."/>
            <person name="Bowler C."/>
            <person name="Dieckmann C.L."/>
            <person name="Gladyshev V.N."/>
            <person name="Green P."/>
            <person name="Jorgensen R."/>
            <person name="Mayfield S."/>
            <person name="Mueller-Roeber B."/>
            <person name="Rajamani S."/>
            <person name="Sayre R.T."/>
            <person name="Brokstein P."/>
            <person name="Dubchak I."/>
            <person name="Goodstein D."/>
            <person name="Hornick L."/>
            <person name="Huang Y.W."/>
            <person name="Jhaveri J."/>
            <person name="Luo Y."/>
            <person name="Martinez D."/>
            <person name="Ngau W.C."/>
            <person name="Otillar B."/>
            <person name="Poliakov A."/>
            <person name="Porter A."/>
            <person name="Szajkowski L."/>
            <person name="Werner G."/>
            <person name="Zhou K."/>
            <person name="Grigoriev I.V."/>
            <person name="Rokhsar D.S."/>
            <person name="Grossman A.R."/>
        </authorList>
    </citation>
    <scope>NUCLEOTIDE SEQUENCE [LARGE SCALE GENOMIC DNA]</scope>
    <source>
        <strain evidence="2">CC-503</strain>
    </source>
</reference>
<evidence type="ECO:0000313" key="2">
    <source>
        <dbReference type="Proteomes" id="UP000006906"/>
    </source>
</evidence>
<gene>
    <name evidence="1" type="ORF">CHLRE_01g020141v5</name>
</gene>
<organism evidence="1 2">
    <name type="scientific">Chlamydomonas reinhardtii</name>
    <name type="common">Chlamydomonas smithii</name>
    <dbReference type="NCBI Taxonomy" id="3055"/>
    <lineage>
        <taxon>Eukaryota</taxon>
        <taxon>Viridiplantae</taxon>
        <taxon>Chlorophyta</taxon>
        <taxon>core chlorophytes</taxon>
        <taxon>Chlorophyceae</taxon>
        <taxon>CS clade</taxon>
        <taxon>Chlamydomonadales</taxon>
        <taxon>Chlamydomonadaceae</taxon>
        <taxon>Chlamydomonas</taxon>
    </lineage>
</organism>
<dbReference type="Proteomes" id="UP000006906">
    <property type="component" value="Chromosome 1"/>
</dbReference>
<dbReference type="GeneID" id="66052017"/>
<dbReference type="EMBL" id="CM008962">
    <property type="protein sequence ID" value="PNW88226.1"/>
    <property type="molecule type" value="Genomic_DNA"/>
</dbReference>
<protein>
    <submittedName>
        <fullName evidence="1">Uncharacterized protein</fullName>
    </submittedName>
</protein>
<dbReference type="AlphaFoldDB" id="A0A2K3E629"/>
<dbReference type="InParanoid" id="A0A2K3E629"/>
<dbReference type="Gramene" id="PNW88226">
    <property type="protein sequence ID" value="PNW88226"/>
    <property type="gene ID" value="CHLRE_01g020141v5"/>
</dbReference>
<sequence>MTVHAPHGTTAVRASSMYQHMAGEVSRCLALASLTGYRMRGFGAQCAFLSARLLFVFEALHVLPIC</sequence>